<feature type="domain" description="HTH arsR-type" evidence="4">
    <location>
        <begin position="245"/>
        <end position="334"/>
    </location>
</feature>
<dbReference type="InterPro" id="IPR001845">
    <property type="entry name" value="HTH_ArsR_DNA-bd_dom"/>
</dbReference>
<keyword evidence="2 5" id="KW-0238">DNA-binding</keyword>
<sequence>MSEEIERVELKIVVSPIWESIVALAGYTYEPIRHTFDQDDEWKSDTMPSELEAAVAEIGRTNFWHALLMLQDQIEASTVQDFSNRLTELTEAELYDSVLPYKGRSLEGERIQATRSIEGRQKYSSYFQGHPFLESYFNALEEYSVEQFKSFLIHTLTSWTAWVETKSEWTNGLAILQKEQQSIELDPANPVKDIERITGVAYVPEPGVWTVKLIPHIAYRPWLLEKRSIETKLFFYPVSDEYFQEQGVPSSELVRGHKALGDSLRLQLLYQLKQGPMSLADLSKLFQVSKTTLHHQLSTLKAAKFVAVNKGVYVLNQARLEGFSTKLQRFLEEK</sequence>
<dbReference type="InterPro" id="IPR036390">
    <property type="entry name" value="WH_DNA-bd_sf"/>
</dbReference>
<reference evidence="5" key="1">
    <citation type="submission" date="2021-01" db="EMBL/GenBank/DDBJ databases">
        <title>Genomic Encyclopedia of Type Strains, Phase IV (KMG-IV): sequencing the most valuable type-strain genomes for metagenomic binning, comparative biology and taxonomic classification.</title>
        <authorList>
            <person name="Goeker M."/>
        </authorList>
    </citation>
    <scope>NUCLEOTIDE SEQUENCE</scope>
    <source>
        <strain evidence="5">DSM 21943</strain>
    </source>
</reference>
<dbReference type="GO" id="GO:0003677">
    <property type="term" value="F:DNA binding"/>
    <property type="evidence" value="ECO:0007669"/>
    <property type="project" value="UniProtKB-KW"/>
</dbReference>
<dbReference type="SUPFAM" id="SSF46785">
    <property type="entry name" value="Winged helix' DNA-binding domain"/>
    <property type="match status" value="1"/>
</dbReference>
<protein>
    <submittedName>
        <fullName evidence="5">DNA-binding transcriptional ArsR family regulator</fullName>
    </submittedName>
</protein>
<name>A0ABS2SVJ2_9BACI</name>
<accession>A0ABS2SVJ2</accession>
<evidence type="ECO:0000313" key="6">
    <source>
        <dbReference type="Proteomes" id="UP001179280"/>
    </source>
</evidence>
<evidence type="ECO:0000256" key="1">
    <source>
        <dbReference type="ARBA" id="ARBA00023015"/>
    </source>
</evidence>
<organism evidence="5 6">
    <name type="scientific">Shouchella xiaoxiensis</name>
    <dbReference type="NCBI Taxonomy" id="766895"/>
    <lineage>
        <taxon>Bacteria</taxon>
        <taxon>Bacillati</taxon>
        <taxon>Bacillota</taxon>
        <taxon>Bacilli</taxon>
        <taxon>Bacillales</taxon>
        <taxon>Bacillaceae</taxon>
        <taxon>Shouchella</taxon>
    </lineage>
</organism>
<proteinExistence type="predicted"/>
<dbReference type="CDD" id="cd00090">
    <property type="entry name" value="HTH_ARSR"/>
    <property type="match status" value="1"/>
</dbReference>
<evidence type="ECO:0000259" key="4">
    <source>
        <dbReference type="PROSITE" id="PS50987"/>
    </source>
</evidence>
<keyword evidence="6" id="KW-1185">Reference proteome</keyword>
<dbReference type="Gene3D" id="1.10.10.10">
    <property type="entry name" value="Winged helix-like DNA-binding domain superfamily/Winged helix DNA-binding domain"/>
    <property type="match status" value="1"/>
</dbReference>
<dbReference type="PROSITE" id="PS50987">
    <property type="entry name" value="HTH_ARSR_2"/>
    <property type="match status" value="1"/>
</dbReference>
<dbReference type="InterPro" id="IPR051081">
    <property type="entry name" value="HTH_MetalResp_TranReg"/>
</dbReference>
<keyword evidence="1" id="KW-0805">Transcription regulation</keyword>
<keyword evidence="3" id="KW-0804">Transcription</keyword>
<evidence type="ECO:0000256" key="2">
    <source>
        <dbReference type="ARBA" id="ARBA00023125"/>
    </source>
</evidence>
<evidence type="ECO:0000313" key="5">
    <source>
        <dbReference type="EMBL" id="MBM7839518.1"/>
    </source>
</evidence>
<dbReference type="Pfam" id="PF01022">
    <property type="entry name" value="HTH_5"/>
    <property type="match status" value="1"/>
</dbReference>
<dbReference type="InterPro" id="IPR036388">
    <property type="entry name" value="WH-like_DNA-bd_sf"/>
</dbReference>
<gene>
    <name evidence="5" type="ORF">JOC54_002798</name>
</gene>
<dbReference type="RefSeq" id="WP_204466750.1">
    <property type="nucleotide sequence ID" value="NZ_JAFBCV010000008.1"/>
</dbReference>
<dbReference type="SMART" id="SM00418">
    <property type="entry name" value="HTH_ARSR"/>
    <property type="match status" value="1"/>
</dbReference>
<dbReference type="Proteomes" id="UP001179280">
    <property type="component" value="Unassembled WGS sequence"/>
</dbReference>
<comment type="caution">
    <text evidence="5">The sequence shown here is derived from an EMBL/GenBank/DDBJ whole genome shotgun (WGS) entry which is preliminary data.</text>
</comment>
<dbReference type="PANTHER" id="PTHR33154">
    <property type="entry name" value="TRANSCRIPTIONAL REGULATOR, ARSR FAMILY"/>
    <property type="match status" value="1"/>
</dbReference>
<evidence type="ECO:0000256" key="3">
    <source>
        <dbReference type="ARBA" id="ARBA00023163"/>
    </source>
</evidence>
<dbReference type="PANTHER" id="PTHR33154:SF18">
    <property type="entry name" value="ARSENICAL RESISTANCE OPERON REPRESSOR"/>
    <property type="match status" value="1"/>
</dbReference>
<dbReference type="InterPro" id="IPR011991">
    <property type="entry name" value="ArsR-like_HTH"/>
</dbReference>
<dbReference type="EMBL" id="JAFBCV010000008">
    <property type="protein sequence ID" value="MBM7839518.1"/>
    <property type="molecule type" value="Genomic_DNA"/>
</dbReference>